<comment type="caution">
    <text evidence="2">The sequence shown here is derived from an EMBL/GenBank/DDBJ whole genome shotgun (WGS) entry which is preliminary data.</text>
</comment>
<evidence type="ECO:0000313" key="2">
    <source>
        <dbReference type="EMBL" id="KAL1138566.1"/>
    </source>
</evidence>
<accession>A0ABD0YRJ6</accession>
<protein>
    <submittedName>
        <fullName evidence="2">Uncharacterized protein</fullName>
    </submittedName>
</protein>
<feature type="region of interest" description="Disordered" evidence="1">
    <location>
        <begin position="345"/>
        <end position="367"/>
    </location>
</feature>
<reference evidence="2 3" key="1">
    <citation type="submission" date="2024-07" db="EMBL/GenBank/DDBJ databases">
        <title>Chromosome-level genome assembly of the water stick insect Ranatra chinensis (Heteroptera: Nepidae).</title>
        <authorList>
            <person name="Liu X."/>
        </authorList>
    </citation>
    <scope>NUCLEOTIDE SEQUENCE [LARGE SCALE GENOMIC DNA]</scope>
    <source>
        <strain evidence="2">Cailab_2021Rc</strain>
        <tissue evidence="2">Muscle</tissue>
    </source>
</reference>
<dbReference type="EMBL" id="JBFDAA010000003">
    <property type="protein sequence ID" value="KAL1138566.1"/>
    <property type="molecule type" value="Genomic_DNA"/>
</dbReference>
<proteinExistence type="predicted"/>
<evidence type="ECO:0000256" key="1">
    <source>
        <dbReference type="SAM" id="MobiDB-lite"/>
    </source>
</evidence>
<feature type="compositionally biased region" description="Polar residues" evidence="1">
    <location>
        <begin position="346"/>
        <end position="358"/>
    </location>
</feature>
<dbReference type="Proteomes" id="UP001558652">
    <property type="component" value="Unassembled WGS sequence"/>
</dbReference>
<dbReference type="InterPro" id="IPR010736">
    <property type="entry name" value="SHIPPO-rpt"/>
</dbReference>
<sequence>MYSRSERFPVDAANKVGPGSYAIDDRTLIKEAWPPFHSGTTRAENLKKTDLSPTSYYPKYRTHKIQGGKSLQYTAPRTYQVPPLGPSPSAYDPTHITPLPQKKPYFEKANRCKLRVKGWGANTAVRITTKIENESNPGPGEYELRERPPTEYEMYMENFRDLKRRTTHCKRYPDDIVALELQKRKTFKIIHTPAPCDYGIPEVRVRHTVVRNAPFMCRMDRFKNEKVDCSPGPPSYNPQQGTINYEMNRKLPSIYAKRTVFGDYKIHEPQEKTILPGPGHYDVKDKPSKRKVFHFEDMKALSSERFPKKKLHDDFVSPFSYSTADCSKKLLSPTSHRRGKEGVAFLQSSARSRPSQSDRYPGIPGVY</sequence>
<dbReference type="AlphaFoldDB" id="A0ABD0YRJ6"/>
<dbReference type="Pfam" id="PF07004">
    <property type="entry name" value="SHIPPO-rpt"/>
    <property type="match status" value="1"/>
</dbReference>
<organism evidence="2 3">
    <name type="scientific">Ranatra chinensis</name>
    <dbReference type="NCBI Taxonomy" id="642074"/>
    <lineage>
        <taxon>Eukaryota</taxon>
        <taxon>Metazoa</taxon>
        <taxon>Ecdysozoa</taxon>
        <taxon>Arthropoda</taxon>
        <taxon>Hexapoda</taxon>
        <taxon>Insecta</taxon>
        <taxon>Pterygota</taxon>
        <taxon>Neoptera</taxon>
        <taxon>Paraneoptera</taxon>
        <taxon>Hemiptera</taxon>
        <taxon>Heteroptera</taxon>
        <taxon>Panheteroptera</taxon>
        <taxon>Nepomorpha</taxon>
        <taxon>Nepidae</taxon>
        <taxon>Ranatrinae</taxon>
        <taxon>Ranatra</taxon>
    </lineage>
</organism>
<name>A0ABD0YRJ6_9HEMI</name>
<keyword evidence="3" id="KW-1185">Reference proteome</keyword>
<evidence type="ECO:0000313" key="3">
    <source>
        <dbReference type="Proteomes" id="UP001558652"/>
    </source>
</evidence>
<gene>
    <name evidence="2" type="ORF">AAG570_008629</name>
</gene>